<dbReference type="SUPFAM" id="SSF54197">
    <property type="entry name" value="HIT-like"/>
    <property type="match status" value="1"/>
</dbReference>
<name>N9MP75_9GAMM</name>
<evidence type="ECO:0000313" key="2">
    <source>
        <dbReference type="EMBL" id="ENW92541.1"/>
    </source>
</evidence>
<protein>
    <submittedName>
        <fullName evidence="2">Uncharacterized protein</fullName>
    </submittedName>
</protein>
<dbReference type="HOGENOM" id="CLU_123330_0_0_6"/>
<evidence type="ECO:0000313" key="3">
    <source>
        <dbReference type="Proteomes" id="UP000013261"/>
    </source>
</evidence>
<dbReference type="Proteomes" id="UP000013261">
    <property type="component" value="Unassembled WGS sequence"/>
</dbReference>
<comment type="caution">
    <text evidence="1">Lacks conserved residue(s) required for the propagation of feature annotation.</text>
</comment>
<dbReference type="Pfam" id="PF01230">
    <property type="entry name" value="HIT"/>
    <property type="match status" value="1"/>
</dbReference>
<dbReference type="GO" id="GO:0003824">
    <property type="term" value="F:catalytic activity"/>
    <property type="evidence" value="ECO:0007669"/>
    <property type="project" value="InterPro"/>
</dbReference>
<dbReference type="AlphaFoldDB" id="N9MP75"/>
<evidence type="ECO:0000256" key="1">
    <source>
        <dbReference type="PROSITE-ProRule" id="PRU00464"/>
    </source>
</evidence>
<proteinExistence type="predicted"/>
<gene>
    <name evidence="2" type="ORF">F904_02482</name>
</gene>
<comment type="caution">
    <text evidence="2">The sequence shown here is derived from an EMBL/GenBank/DDBJ whole genome shotgun (WGS) entry which is preliminary data.</text>
</comment>
<dbReference type="PROSITE" id="PS51084">
    <property type="entry name" value="HIT_2"/>
    <property type="match status" value="1"/>
</dbReference>
<dbReference type="Gene3D" id="3.30.428.10">
    <property type="entry name" value="HIT-like"/>
    <property type="match status" value="1"/>
</dbReference>
<dbReference type="InterPro" id="IPR011146">
    <property type="entry name" value="HIT-like"/>
</dbReference>
<dbReference type="eggNOG" id="COG0537">
    <property type="taxonomic scope" value="Bacteria"/>
</dbReference>
<sequence length="175" mass="20385">MLFVIKRVTNNIHIKTDVIVLIIIILHHYKDMFSLHPQLAQDTFFVGDFPLSTCRLMNDMQFPWLILVPRVPGVTELYELSQADQEQFLRESSWLSSQLSRVFRADKMNVAALGNVVPQLHFHHVVRYQNDVAWPKPVWGTPAVPYSNEVLAHMRQTLMLALRGQGDMPFDWRMD</sequence>
<dbReference type="PATRIC" id="fig|1217703.3.peg.2408"/>
<dbReference type="InterPro" id="IPR036265">
    <property type="entry name" value="HIT-like_sf"/>
</dbReference>
<accession>N9SN36</accession>
<dbReference type="EMBL" id="APRL01000013">
    <property type="protein sequence ID" value="ENW92541.1"/>
    <property type="molecule type" value="Genomic_DNA"/>
</dbReference>
<accession>N9MP75</accession>
<keyword evidence="3" id="KW-1185">Reference proteome</keyword>
<organism evidence="2 3">
    <name type="scientific">Acinetobacter dispersus</name>
    <dbReference type="NCBI Taxonomy" id="70348"/>
    <lineage>
        <taxon>Bacteria</taxon>
        <taxon>Pseudomonadati</taxon>
        <taxon>Pseudomonadota</taxon>
        <taxon>Gammaproteobacteria</taxon>
        <taxon>Moraxellales</taxon>
        <taxon>Moraxellaceae</taxon>
        <taxon>Acinetobacter</taxon>
    </lineage>
</organism>
<reference evidence="2 3" key="1">
    <citation type="submission" date="2013-02" db="EMBL/GenBank/DDBJ databases">
        <title>The Genome Sequence of Acinetobacter sp. ANC 4105.</title>
        <authorList>
            <consortium name="The Broad Institute Genome Sequencing Platform"/>
            <consortium name="The Broad Institute Genome Sequencing Center for Infectious Disease"/>
            <person name="Cerqueira G."/>
            <person name="Feldgarden M."/>
            <person name="Courvalin P."/>
            <person name="Perichon B."/>
            <person name="Grillot-Courvalin C."/>
            <person name="Clermont D."/>
            <person name="Rocha E."/>
            <person name="Yoon E.-J."/>
            <person name="Nemec A."/>
            <person name="Walker B."/>
            <person name="Young S.K."/>
            <person name="Zeng Q."/>
            <person name="Gargeya S."/>
            <person name="Fitzgerald M."/>
            <person name="Haas B."/>
            <person name="Abouelleil A."/>
            <person name="Alvarado L."/>
            <person name="Arachchi H.M."/>
            <person name="Berlin A.M."/>
            <person name="Chapman S.B."/>
            <person name="Dewar J."/>
            <person name="Goldberg J."/>
            <person name="Griggs A."/>
            <person name="Gujja S."/>
            <person name="Hansen M."/>
            <person name="Howarth C."/>
            <person name="Imamovic A."/>
            <person name="Larimer J."/>
            <person name="McCowan C."/>
            <person name="Murphy C."/>
            <person name="Neiman D."/>
            <person name="Pearson M."/>
            <person name="Priest M."/>
            <person name="Roberts A."/>
            <person name="Saif S."/>
            <person name="Shea T."/>
            <person name="Sisk P."/>
            <person name="Sykes S."/>
            <person name="Wortman J."/>
            <person name="Nusbaum C."/>
            <person name="Birren B."/>
        </authorList>
    </citation>
    <scope>NUCLEOTIDE SEQUENCE [LARGE SCALE GENOMIC DNA]</scope>
    <source>
        <strain evidence="2 3">ANC 4105</strain>
    </source>
</reference>